<organism evidence="1">
    <name type="scientific">marine metagenome</name>
    <dbReference type="NCBI Taxonomy" id="408172"/>
    <lineage>
        <taxon>unclassified sequences</taxon>
        <taxon>metagenomes</taxon>
        <taxon>ecological metagenomes</taxon>
    </lineage>
</organism>
<protein>
    <submittedName>
        <fullName evidence="1">Uncharacterized protein</fullName>
    </submittedName>
</protein>
<feature type="non-terminal residue" evidence="1">
    <location>
        <position position="407"/>
    </location>
</feature>
<sequence length="407" mass="44211">MGFVLLLTGCASYESQTGSFRGAWNGGSTGQAAQIASREAGKHSDSRDAVVWFLEQGAALRAAGQFAASNHAFEQAEKRIAFYDRQAKLRLSREATGLLTNLAALPYEGRGYDRVMLNTYQALNYLQLGQAETALVELRQAHAEQDAEVVRNARRIVAARKSAGEFERAIRGAKLDELQPDIALDYGAFVNPFTDFLHALCLWSLAADGRENALVSLRRIHSTLGGPGFLADEIGMVDRILGGAKHPDLTYVIFETGVAPIRREVRLDVPLYDKNVPYVAAAFPRLERRGRSNHAHVAIGGTKREATLICDMDAVVARDFRTGLPAVIFRTLAASAAKAAVAKKAREEAGDLGAIAGFLYQAAGAQADLRTWTTLPKEFRVCRVETPGDRKLALLVGPQKSEVTVNT</sequence>
<proteinExistence type="predicted"/>
<evidence type="ECO:0000313" key="1">
    <source>
        <dbReference type="EMBL" id="SVA63637.1"/>
    </source>
</evidence>
<dbReference type="AlphaFoldDB" id="A0A381XHJ5"/>
<dbReference type="EMBL" id="UINC01015035">
    <property type="protein sequence ID" value="SVA63637.1"/>
    <property type="molecule type" value="Genomic_DNA"/>
</dbReference>
<reference evidence="1" key="1">
    <citation type="submission" date="2018-05" db="EMBL/GenBank/DDBJ databases">
        <authorList>
            <person name="Lanie J.A."/>
            <person name="Ng W.-L."/>
            <person name="Kazmierczak K.M."/>
            <person name="Andrzejewski T.M."/>
            <person name="Davidsen T.M."/>
            <person name="Wayne K.J."/>
            <person name="Tettelin H."/>
            <person name="Glass J.I."/>
            <person name="Rusch D."/>
            <person name="Podicherti R."/>
            <person name="Tsui H.-C.T."/>
            <person name="Winkler M.E."/>
        </authorList>
    </citation>
    <scope>NUCLEOTIDE SEQUENCE</scope>
</reference>
<name>A0A381XHJ5_9ZZZZ</name>
<gene>
    <name evidence="1" type="ORF">METZ01_LOCUS116491</name>
</gene>
<accession>A0A381XHJ5</accession>